<organism evidence="1 2">
    <name type="scientific">Stephania japonica</name>
    <dbReference type="NCBI Taxonomy" id="461633"/>
    <lineage>
        <taxon>Eukaryota</taxon>
        <taxon>Viridiplantae</taxon>
        <taxon>Streptophyta</taxon>
        <taxon>Embryophyta</taxon>
        <taxon>Tracheophyta</taxon>
        <taxon>Spermatophyta</taxon>
        <taxon>Magnoliopsida</taxon>
        <taxon>Ranunculales</taxon>
        <taxon>Menispermaceae</taxon>
        <taxon>Menispermoideae</taxon>
        <taxon>Cissampelideae</taxon>
        <taxon>Stephania</taxon>
    </lineage>
</organism>
<evidence type="ECO:0000313" key="2">
    <source>
        <dbReference type="Proteomes" id="UP001417504"/>
    </source>
</evidence>
<name>A0AAP0K633_9MAGN</name>
<comment type="caution">
    <text evidence="1">The sequence shown here is derived from an EMBL/GenBank/DDBJ whole genome shotgun (WGS) entry which is preliminary data.</text>
</comment>
<evidence type="ECO:0000313" key="1">
    <source>
        <dbReference type="EMBL" id="KAK9146652.1"/>
    </source>
</evidence>
<gene>
    <name evidence="1" type="ORF">Sjap_006555</name>
</gene>
<dbReference type="Proteomes" id="UP001417504">
    <property type="component" value="Unassembled WGS sequence"/>
</dbReference>
<sequence length="53" mass="5877">MKLAFSLSPRSHKIQLICTIPLLVSLTSSIKFGDDESISTTSVFFQNRARPPP</sequence>
<accession>A0AAP0K633</accession>
<keyword evidence="2" id="KW-1185">Reference proteome</keyword>
<protein>
    <submittedName>
        <fullName evidence="1">Uncharacterized protein</fullName>
    </submittedName>
</protein>
<proteinExistence type="predicted"/>
<dbReference type="AlphaFoldDB" id="A0AAP0K633"/>
<dbReference type="EMBL" id="JBBNAE010000002">
    <property type="protein sequence ID" value="KAK9146652.1"/>
    <property type="molecule type" value="Genomic_DNA"/>
</dbReference>
<reference evidence="1 2" key="1">
    <citation type="submission" date="2024-01" db="EMBL/GenBank/DDBJ databases">
        <title>Genome assemblies of Stephania.</title>
        <authorList>
            <person name="Yang L."/>
        </authorList>
    </citation>
    <scope>NUCLEOTIDE SEQUENCE [LARGE SCALE GENOMIC DNA]</scope>
    <source>
        <strain evidence="1">QJT</strain>
        <tissue evidence="1">Leaf</tissue>
    </source>
</reference>